<feature type="repeat" description="WD" evidence="7">
    <location>
        <begin position="428"/>
        <end position="450"/>
    </location>
</feature>
<dbReference type="Gene3D" id="2.130.10.10">
    <property type="entry name" value="YVTN repeat-like/Quinoprotein amine dehydrogenase"/>
    <property type="match status" value="3"/>
</dbReference>
<name>A0ABN9RR12_9DINO</name>
<reference evidence="9" key="1">
    <citation type="submission" date="2023-10" db="EMBL/GenBank/DDBJ databases">
        <authorList>
            <person name="Chen Y."/>
            <person name="Shah S."/>
            <person name="Dougan E. K."/>
            <person name="Thang M."/>
            <person name="Chan C."/>
        </authorList>
    </citation>
    <scope>NUCLEOTIDE SEQUENCE [LARGE SCALE GENOMIC DNA]</scope>
</reference>
<organism evidence="9 10">
    <name type="scientific">Prorocentrum cordatum</name>
    <dbReference type="NCBI Taxonomy" id="2364126"/>
    <lineage>
        <taxon>Eukaryota</taxon>
        <taxon>Sar</taxon>
        <taxon>Alveolata</taxon>
        <taxon>Dinophyceae</taxon>
        <taxon>Prorocentrales</taxon>
        <taxon>Prorocentraceae</taxon>
        <taxon>Prorocentrum</taxon>
    </lineage>
</organism>
<keyword evidence="10" id="KW-1185">Reference proteome</keyword>
<comment type="similarity">
    <text evidence="6">Belongs to the WD repeat WDR6 family.</text>
</comment>
<accession>A0ABN9RR12</accession>
<protein>
    <recommendedName>
        <fullName evidence="11">WD repeat-containing protein 6</fullName>
    </recommendedName>
</protein>
<dbReference type="SUPFAM" id="SSF50978">
    <property type="entry name" value="WD40 repeat-like"/>
    <property type="match status" value="2"/>
</dbReference>
<feature type="repeat" description="WD" evidence="7">
    <location>
        <begin position="1111"/>
        <end position="1150"/>
    </location>
</feature>
<evidence type="ECO:0000256" key="8">
    <source>
        <dbReference type="SAM" id="MobiDB-lite"/>
    </source>
</evidence>
<evidence type="ECO:0000256" key="4">
    <source>
        <dbReference type="ARBA" id="ARBA00022694"/>
    </source>
</evidence>
<evidence type="ECO:0000256" key="2">
    <source>
        <dbReference type="ARBA" id="ARBA00022490"/>
    </source>
</evidence>
<comment type="subcellular location">
    <subcellularLocation>
        <location evidence="1">Cytoplasm</location>
    </subcellularLocation>
</comment>
<dbReference type="Proteomes" id="UP001189429">
    <property type="component" value="Unassembled WGS sequence"/>
</dbReference>
<dbReference type="PROSITE" id="PS50294">
    <property type="entry name" value="WD_REPEATS_REGION"/>
    <property type="match status" value="2"/>
</dbReference>
<keyword evidence="4" id="KW-0819">tRNA processing</keyword>
<dbReference type="Pfam" id="PF00400">
    <property type="entry name" value="WD40"/>
    <property type="match status" value="2"/>
</dbReference>
<proteinExistence type="inferred from homology"/>
<evidence type="ECO:0008006" key="11">
    <source>
        <dbReference type="Google" id="ProtNLM"/>
    </source>
</evidence>
<dbReference type="InterPro" id="IPR001680">
    <property type="entry name" value="WD40_rpt"/>
</dbReference>
<sequence length="1228" mass="126160">MKRPCLSWGASGQVAPQPRLELGRRGERGAKGIRLWEARPRRAMSAAPSWDPQAPGGRGASIESRSYAGPVLAVASATLPSEAGGTGGASLLLAGVGPDLHALLLGEGAAAAAAGAPAWHRLPCVLGGNAHVHGIRVRDPDGDVAAVFGPQHLALVALSLGARPLSPLVQPARLPDWPLDVAWLCEDELPSSVAPPTGGGGQGQGWLLAVAFARVFVELWRFGPAAPQRLLRAAGPEGVAFSYTASLCRPCAPGPDAARLLCATGTFEGSIVLWSAIARGSEQREAHPEAAVARPTLATLAGHQGAVFRVRLLYGGCVALSASDDRTVRLWSASGAGAAERVPEGLRPAAAQGEGWACRAVLRGHGARVWDAVVVPLGAGGGVGVASACEDSVVRLFSVAGACLRELRGHLTRGVRCLEAWGSPRPTLVSGGEDGAVKTWPLEAGEAAAAARTRQRRWTVPGAADWIREVALLGGGAVVLATNFGRVYQVALGSPGGGLAEEELYRAAEGTIFTCLGAWEREPSGAALLWLGCADGSAVVLSGCGAAPWTDSECRLQAFEHCRVGAAFAGRGGHGALADHRGRLSLWRMAGGLQGLGQLQLQQPPGEKNQRPLCAVLLGVGEAGSELMAETLGCPGLVWAVGDEHGCVHAAGLRDASCCRGVHGGKVLSLCEVRSGATDGSASFLSSGSDGAIVLHRLEACGAWRQLTTVRPGCGLRQLSHLVPPLPGDGMPALLGAFQGADFVLWDVEHCAGIWRHRCGGGKRPSVLHATRTGFTFAYSSGSKTLEVHDTEPGAACGSASSPSSLRQPLHGREIHSVAWVSAPTAERPGLFATAAEDTTLRLTQCAPLRGEDAMRIIPLQGSEQHPGAVRAVASARLGGSVVVLSGGAKGVLRLYALEEGPSLRLVWSPMPGPVLAAAAAGRPSAADDKETDAGAEALDSEEPGEDGGGAEPEERVMAIDCLQLDDGDLLVTAASSVGLLRYWLLSAVGSSEVGATVAREVRVATTAALCVRCLATLGAGRGALVGTADGFMVGCSLDIDPAEEPTPRGAPWPRAQLHDAGVNDLAVLPGWGCPGQLLVASAGDDQQIALALLEVQASPPLRILGSRRLSGAHSSSVRSVAWAAGRLLSLGLDRRLRVWDLDADGAAASGGCPCLRPGEEEPHAARCVEPEALSVAPGSVEDASGRQLVAVALVGRGMELAVLRVSGREPGRGDEARMPTASWKPAP</sequence>
<keyword evidence="5" id="KW-0677">Repeat</keyword>
<dbReference type="InterPro" id="IPR036322">
    <property type="entry name" value="WD40_repeat_dom_sf"/>
</dbReference>
<dbReference type="InterPro" id="IPR019775">
    <property type="entry name" value="WD40_repeat_CS"/>
</dbReference>
<evidence type="ECO:0000256" key="3">
    <source>
        <dbReference type="ARBA" id="ARBA00022574"/>
    </source>
</evidence>
<dbReference type="PROSITE" id="PS50082">
    <property type="entry name" value="WD_REPEATS_2"/>
    <property type="match status" value="3"/>
</dbReference>
<dbReference type="PANTHER" id="PTHR14344">
    <property type="entry name" value="WD REPEAT PROTEIN"/>
    <property type="match status" value="1"/>
</dbReference>
<feature type="repeat" description="WD" evidence="7">
    <location>
        <begin position="300"/>
        <end position="332"/>
    </location>
</feature>
<evidence type="ECO:0000313" key="10">
    <source>
        <dbReference type="Proteomes" id="UP001189429"/>
    </source>
</evidence>
<dbReference type="PROSITE" id="PS00678">
    <property type="entry name" value="WD_REPEATS_1"/>
    <property type="match status" value="1"/>
</dbReference>
<dbReference type="InterPro" id="IPR051973">
    <property type="entry name" value="tRNA_Anticodon_Mtase-Reg"/>
</dbReference>
<keyword evidence="3 7" id="KW-0853">WD repeat</keyword>
<evidence type="ECO:0000256" key="7">
    <source>
        <dbReference type="PROSITE-ProRule" id="PRU00221"/>
    </source>
</evidence>
<dbReference type="SMART" id="SM00320">
    <property type="entry name" value="WD40"/>
    <property type="match status" value="6"/>
</dbReference>
<feature type="region of interest" description="Disordered" evidence="8">
    <location>
        <begin position="919"/>
        <end position="952"/>
    </location>
</feature>
<comment type="caution">
    <text evidence="9">The sequence shown here is derived from an EMBL/GenBank/DDBJ whole genome shotgun (WGS) entry which is preliminary data.</text>
</comment>
<evidence type="ECO:0000256" key="5">
    <source>
        <dbReference type="ARBA" id="ARBA00022737"/>
    </source>
</evidence>
<dbReference type="EMBL" id="CAUYUJ010007603">
    <property type="protein sequence ID" value="CAK0821328.1"/>
    <property type="molecule type" value="Genomic_DNA"/>
</dbReference>
<evidence type="ECO:0000313" key="9">
    <source>
        <dbReference type="EMBL" id="CAK0821328.1"/>
    </source>
</evidence>
<feature type="region of interest" description="Disordered" evidence="8">
    <location>
        <begin position="42"/>
        <end position="62"/>
    </location>
</feature>
<evidence type="ECO:0000256" key="6">
    <source>
        <dbReference type="ARBA" id="ARBA00038255"/>
    </source>
</evidence>
<gene>
    <name evidence="9" type="ORF">PCOR1329_LOCUS22681</name>
</gene>
<keyword evidence="2" id="KW-0963">Cytoplasm</keyword>
<feature type="region of interest" description="Disordered" evidence="8">
    <location>
        <begin position="1"/>
        <end position="26"/>
    </location>
</feature>
<dbReference type="InterPro" id="IPR015943">
    <property type="entry name" value="WD40/YVTN_repeat-like_dom_sf"/>
</dbReference>
<evidence type="ECO:0000256" key="1">
    <source>
        <dbReference type="ARBA" id="ARBA00004496"/>
    </source>
</evidence>
<dbReference type="PANTHER" id="PTHR14344:SF3">
    <property type="entry name" value="WD REPEAT-CONTAINING PROTEIN 6"/>
    <property type="match status" value="1"/>
</dbReference>